<reference evidence="5 6" key="1">
    <citation type="submission" date="2023-07" db="EMBL/GenBank/DDBJ databases">
        <title>Description of novel actinomycetes strains, isolated from tidal flat sediment.</title>
        <authorList>
            <person name="Lu C."/>
        </authorList>
    </citation>
    <scope>NUCLEOTIDE SEQUENCE [LARGE SCALE GENOMIC DNA]</scope>
    <source>
        <strain evidence="5 6">SYSU T00b441</strain>
    </source>
</reference>
<proteinExistence type="inferred from homology"/>
<comment type="caution">
    <text evidence="5">The sequence shown here is derived from an EMBL/GenBank/DDBJ whole genome shotgun (WGS) entry which is preliminary data.</text>
</comment>
<dbReference type="GO" id="GO:0032259">
    <property type="term" value="P:methylation"/>
    <property type="evidence" value="ECO:0007669"/>
    <property type="project" value="UniProtKB-KW"/>
</dbReference>
<evidence type="ECO:0000313" key="5">
    <source>
        <dbReference type="EMBL" id="MDO8107480.1"/>
    </source>
</evidence>
<sequence length="281" mass="29243">MTRLDTELVRRGLARSRRRAAELVAGGHVRVAGRPVRKPAHPVGAHEPLSVDQDRSWVSRGGEKLAGALADLTALGEPLPVAGAWCLDAGASTGGFTQVLLAEGAAHVAAVDVGHGQLSPDVADDPRVTVREGVNVRDLRAEDLDATPALVVADLSFISLRLVLPALAAVTARGGEMLVLVKPQFEVGRERLGADGVVSDDALRAEAVLGVARAVPEPFEVTALVPSRLAGPSGNREVFCRLTDRAAGASEAALDHAVAEAVAGRPALVGRDRRSTPRRLA</sequence>
<dbReference type="SMART" id="SM00363">
    <property type="entry name" value="S4"/>
    <property type="match status" value="1"/>
</dbReference>
<dbReference type="InterPro" id="IPR002877">
    <property type="entry name" value="RNA_MeTrfase_FtsJ_dom"/>
</dbReference>
<keyword evidence="6" id="KW-1185">Reference proteome</keyword>
<dbReference type="InterPro" id="IPR047048">
    <property type="entry name" value="TlyA"/>
</dbReference>
<keyword evidence="1 3" id="KW-0694">RNA-binding</keyword>
<dbReference type="CDD" id="cd00165">
    <property type="entry name" value="S4"/>
    <property type="match status" value="1"/>
</dbReference>
<gene>
    <name evidence="5" type="ORF">Q6348_09770</name>
</gene>
<evidence type="ECO:0000259" key="4">
    <source>
        <dbReference type="SMART" id="SM00363"/>
    </source>
</evidence>
<evidence type="ECO:0000313" key="6">
    <source>
        <dbReference type="Proteomes" id="UP001232536"/>
    </source>
</evidence>
<protein>
    <submittedName>
        <fullName evidence="5">TlyA family RNA methyltransferase</fullName>
    </submittedName>
</protein>
<evidence type="ECO:0000256" key="3">
    <source>
        <dbReference type="PROSITE-ProRule" id="PRU00182"/>
    </source>
</evidence>
<dbReference type="SUPFAM" id="SSF53335">
    <property type="entry name" value="S-adenosyl-L-methionine-dependent methyltransferases"/>
    <property type="match status" value="1"/>
</dbReference>
<accession>A0ABT9D999</accession>
<dbReference type="Gene3D" id="3.10.290.10">
    <property type="entry name" value="RNA-binding S4 domain"/>
    <property type="match status" value="1"/>
</dbReference>
<dbReference type="Proteomes" id="UP001232536">
    <property type="component" value="Unassembled WGS sequence"/>
</dbReference>
<dbReference type="InterPro" id="IPR004538">
    <property type="entry name" value="Hemolysin_A/TlyA"/>
</dbReference>
<feature type="domain" description="RNA-binding S4" evidence="4">
    <location>
        <begin position="2"/>
        <end position="63"/>
    </location>
</feature>
<evidence type="ECO:0000256" key="1">
    <source>
        <dbReference type="ARBA" id="ARBA00022884"/>
    </source>
</evidence>
<dbReference type="SUPFAM" id="SSF55174">
    <property type="entry name" value="Alpha-L RNA-binding motif"/>
    <property type="match status" value="1"/>
</dbReference>
<dbReference type="PANTHER" id="PTHR32319:SF0">
    <property type="entry name" value="BACTERIAL HEMOLYSIN-LIKE PROTEIN"/>
    <property type="match status" value="1"/>
</dbReference>
<dbReference type="PANTHER" id="PTHR32319">
    <property type="entry name" value="BACTERIAL HEMOLYSIN-LIKE PROTEIN"/>
    <property type="match status" value="1"/>
</dbReference>
<name>A0ABT9D999_9CELL</name>
<dbReference type="Pfam" id="PF01479">
    <property type="entry name" value="S4"/>
    <property type="match status" value="1"/>
</dbReference>
<dbReference type="InterPro" id="IPR002942">
    <property type="entry name" value="S4_RNA-bd"/>
</dbReference>
<dbReference type="PROSITE" id="PS50889">
    <property type="entry name" value="S4"/>
    <property type="match status" value="1"/>
</dbReference>
<keyword evidence="5" id="KW-0489">Methyltransferase</keyword>
<dbReference type="Pfam" id="PF01728">
    <property type="entry name" value="FtsJ"/>
    <property type="match status" value="1"/>
</dbReference>
<keyword evidence="5" id="KW-0808">Transferase</keyword>
<organism evidence="5 6">
    <name type="scientific">Actinotalea lenta</name>
    <dbReference type="NCBI Taxonomy" id="3064654"/>
    <lineage>
        <taxon>Bacteria</taxon>
        <taxon>Bacillati</taxon>
        <taxon>Actinomycetota</taxon>
        <taxon>Actinomycetes</taxon>
        <taxon>Micrococcales</taxon>
        <taxon>Cellulomonadaceae</taxon>
        <taxon>Actinotalea</taxon>
    </lineage>
</organism>
<dbReference type="InterPro" id="IPR029063">
    <property type="entry name" value="SAM-dependent_MTases_sf"/>
</dbReference>
<evidence type="ECO:0000256" key="2">
    <source>
        <dbReference type="ARBA" id="ARBA00029460"/>
    </source>
</evidence>
<dbReference type="PIRSF" id="PIRSF005578">
    <property type="entry name" value="TlyA"/>
    <property type="match status" value="1"/>
</dbReference>
<comment type="similarity">
    <text evidence="2">Belongs to the TlyA family.</text>
</comment>
<dbReference type="GO" id="GO:0008168">
    <property type="term" value="F:methyltransferase activity"/>
    <property type="evidence" value="ECO:0007669"/>
    <property type="project" value="UniProtKB-KW"/>
</dbReference>
<dbReference type="Gene3D" id="3.40.50.150">
    <property type="entry name" value="Vaccinia Virus protein VP39"/>
    <property type="match status" value="1"/>
</dbReference>
<dbReference type="RefSeq" id="WP_304601101.1">
    <property type="nucleotide sequence ID" value="NZ_JAUQYP010000001.1"/>
</dbReference>
<dbReference type="InterPro" id="IPR036986">
    <property type="entry name" value="S4_RNA-bd_sf"/>
</dbReference>
<dbReference type="EMBL" id="JAUQYP010000001">
    <property type="protein sequence ID" value="MDO8107480.1"/>
    <property type="molecule type" value="Genomic_DNA"/>
</dbReference>